<comment type="similarity">
    <text evidence="1 4">Belongs to the PAPS reductase family. CysH subfamily.</text>
</comment>
<keyword evidence="4" id="KW-0963">Cytoplasm</keyword>
<dbReference type="Pfam" id="PF01507">
    <property type="entry name" value="PAPS_reduct"/>
    <property type="match status" value="1"/>
</dbReference>
<dbReference type="Gene3D" id="3.40.50.620">
    <property type="entry name" value="HUPs"/>
    <property type="match status" value="1"/>
</dbReference>
<dbReference type="HAMAP" id="MF_00063">
    <property type="entry name" value="CysH"/>
    <property type="match status" value="1"/>
</dbReference>
<keyword evidence="4" id="KW-0411">Iron-sulfur</keyword>
<evidence type="ECO:0000256" key="4">
    <source>
        <dbReference type="HAMAP-Rule" id="MF_00063"/>
    </source>
</evidence>
<evidence type="ECO:0000256" key="3">
    <source>
        <dbReference type="ARBA" id="ARBA00024327"/>
    </source>
</evidence>
<dbReference type="GO" id="GO:0046872">
    <property type="term" value="F:metal ion binding"/>
    <property type="evidence" value="ECO:0007669"/>
    <property type="project" value="UniProtKB-KW"/>
</dbReference>
<comment type="catalytic activity">
    <reaction evidence="4">
        <text>[thioredoxin]-disulfide + sulfite + AMP + 2 H(+) = adenosine 5'-phosphosulfate + [thioredoxin]-dithiol</text>
        <dbReference type="Rhea" id="RHEA:21976"/>
        <dbReference type="Rhea" id="RHEA-COMP:10698"/>
        <dbReference type="Rhea" id="RHEA-COMP:10700"/>
        <dbReference type="ChEBI" id="CHEBI:15378"/>
        <dbReference type="ChEBI" id="CHEBI:17359"/>
        <dbReference type="ChEBI" id="CHEBI:29950"/>
        <dbReference type="ChEBI" id="CHEBI:50058"/>
        <dbReference type="ChEBI" id="CHEBI:58243"/>
        <dbReference type="ChEBI" id="CHEBI:456215"/>
        <dbReference type="EC" id="1.8.4.10"/>
    </reaction>
</comment>
<dbReference type="PIRSF" id="PIRSF000857">
    <property type="entry name" value="PAPS_reductase"/>
    <property type="match status" value="1"/>
</dbReference>
<dbReference type="EMBL" id="JAIMBW010000001">
    <property type="protein sequence ID" value="MBY4891568.1"/>
    <property type="molecule type" value="Genomic_DNA"/>
</dbReference>
<protein>
    <recommendedName>
        <fullName evidence="4">Adenosine 5'-phosphosulfate reductase</fullName>
        <shortName evidence="4">APS reductase</shortName>
        <ecNumber evidence="4">1.8.4.10</ecNumber>
    </recommendedName>
    <alternativeName>
        <fullName evidence="4">5'-adenylylsulfate reductase</fullName>
    </alternativeName>
    <alternativeName>
        <fullName evidence="4">Thioredoxin-dependent 5'-adenylylsulfate reductase</fullName>
    </alternativeName>
</protein>
<feature type="binding site" evidence="4">
    <location>
        <position position="116"/>
    </location>
    <ligand>
        <name>[4Fe-4S] cluster</name>
        <dbReference type="ChEBI" id="CHEBI:49883"/>
    </ligand>
</feature>
<accession>A0A975YGF7</accession>
<dbReference type="EMBL" id="CP078073">
    <property type="protein sequence ID" value="QXL88355.1"/>
    <property type="molecule type" value="Genomic_DNA"/>
</dbReference>
<name>A0A975YGF7_9RHOB</name>
<dbReference type="PANTHER" id="PTHR46509:SF1">
    <property type="entry name" value="PHOSPHOADENOSINE PHOSPHOSULFATE REDUCTASE"/>
    <property type="match status" value="1"/>
</dbReference>
<keyword evidence="8" id="KW-1185">Reference proteome</keyword>
<dbReference type="GO" id="GO:0070814">
    <property type="term" value="P:hydrogen sulfide biosynthetic process"/>
    <property type="evidence" value="ECO:0007669"/>
    <property type="project" value="UniProtKB-UniRule"/>
</dbReference>
<dbReference type="EC" id="1.8.4.10" evidence="4"/>
<evidence type="ECO:0000313" key="7">
    <source>
        <dbReference type="EMBL" id="QXL88355.1"/>
    </source>
</evidence>
<dbReference type="InterPro" id="IPR002500">
    <property type="entry name" value="PAPS_reduct_dom"/>
</dbReference>
<dbReference type="GO" id="GO:0019379">
    <property type="term" value="P:sulfate assimilation, phosphoadenylyl sulfate reduction by phosphoadenylyl-sulfate reductase (thioredoxin)"/>
    <property type="evidence" value="ECO:0007669"/>
    <property type="project" value="UniProtKB-UniRule"/>
</dbReference>
<reference evidence="7 8" key="1">
    <citation type="submission" date="2021-07" db="EMBL/GenBank/DDBJ databases">
        <title>Karlodiniumbacter phycospheric gen. nov., sp. nov., a phycosphere bacterium isolated from karlodinium veneficum.</title>
        <authorList>
            <person name="Peng Y."/>
            <person name="Jiang L."/>
            <person name="Lee J."/>
        </authorList>
    </citation>
    <scope>NUCLEOTIDE SEQUENCE</scope>
    <source>
        <strain evidence="7 8">N5</strain>
    </source>
</reference>
<comment type="function">
    <text evidence="4">Catalyzes the formation of sulfite from adenosine 5'-phosphosulfate (APS) using thioredoxin as an electron donor.</text>
</comment>
<keyword evidence="2 4" id="KW-0560">Oxidoreductase</keyword>
<evidence type="ECO:0000256" key="1">
    <source>
        <dbReference type="ARBA" id="ARBA00009732"/>
    </source>
</evidence>
<keyword evidence="4" id="KW-0479">Metal-binding</keyword>
<dbReference type="Proteomes" id="UP000693972">
    <property type="component" value="Unassembled WGS sequence"/>
</dbReference>
<dbReference type="GO" id="GO:0043866">
    <property type="term" value="F:adenylyl-sulfate reductase (thioredoxin) activity"/>
    <property type="evidence" value="ECO:0007669"/>
    <property type="project" value="UniProtKB-EC"/>
</dbReference>
<evidence type="ECO:0000313" key="6">
    <source>
        <dbReference type="EMBL" id="MBY4891568.1"/>
    </source>
</evidence>
<feature type="binding site" evidence="4">
    <location>
        <position position="117"/>
    </location>
    <ligand>
        <name>[4Fe-4S] cluster</name>
        <dbReference type="ChEBI" id="CHEBI:49883"/>
    </ligand>
</feature>
<proteinExistence type="inferred from homology"/>
<dbReference type="GO" id="GO:0004604">
    <property type="term" value="F:phosphoadenylyl-sulfate reductase (thioredoxin) activity"/>
    <property type="evidence" value="ECO:0007669"/>
    <property type="project" value="UniProtKB-UniRule"/>
</dbReference>
<organism evidence="7">
    <name type="scientific">Gymnodinialimonas phycosphaerae</name>
    <dbReference type="NCBI Taxonomy" id="2841589"/>
    <lineage>
        <taxon>Bacteria</taxon>
        <taxon>Pseudomonadati</taxon>
        <taxon>Pseudomonadota</taxon>
        <taxon>Alphaproteobacteria</taxon>
        <taxon>Rhodobacterales</taxon>
        <taxon>Paracoccaceae</taxon>
        <taxon>Gymnodinialimonas</taxon>
    </lineage>
</organism>
<feature type="active site" description="Nucleophile; cysteine thiosulfonate intermediate" evidence="4">
    <location>
        <position position="223"/>
    </location>
</feature>
<dbReference type="GO" id="GO:0005737">
    <property type="term" value="C:cytoplasm"/>
    <property type="evidence" value="ECO:0007669"/>
    <property type="project" value="UniProtKB-SubCell"/>
</dbReference>
<dbReference type="InterPro" id="IPR014729">
    <property type="entry name" value="Rossmann-like_a/b/a_fold"/>
</dbReference>
<evidence type="ECO:0000256" key="2">
    <source>
        <dbReference type="ARBA" id="ARBA00023002"/>
    </source>
</evidence>
<dbReference type="SUPFAM" id="SSF52402">
    <property type="entry name" value="Adenine nucleotide alpha hydrolases-like"/>
    <property type="match status" value="1"/>
</dbReference>
<evidence type="ECO:0000313" key="8">
    <source>
        <dbReference type="Proteomes" id="UP000693972"/>
    </source>
</evidence>
<evidence type="ECO:0000259" key="5">
    <source>
        <dbReference type="Pfam" id="PF01507"/>
    </source>
</evidence>
<comment type="pathway">
    <text evidence="3 4">Sulfur metabolism; hydrogen sulfide biosynthesis; sulfite from sulfate.</text>
</comment>
<dbReference type="AlphaFoldDB" id="A0A975YGF7"/>
<dbReference type="InterPro" id="IPR004511">
    <property type="entry name" value="PAPS/APS_Rdtase"/>
</dbReference>
<gene>
    <name evidence="4" type="primary">cysH</name>
    <name evidence="6" type="ORF">KUL25_02170</name>
    <name evidence="7" type="ORF">KUL25_02175</name>
</gene>
<feature type="binding site" evidence="4">
    <location>
        <position position="200"/>
    </location>
    <ligand>
        <name>[4Fe-4S] cluster</name>
        <dbReference type="ChEBI" id="CHEBI:49883"/>
    </ligand>
</feature>
<comment type="subcellular location">
    <subcellularLocation>
        <location evidence="4">Cytoplasm</location>
    </subcellularLocation>
</comment>
<keyword evidence="4" id="KW-0408">Iron</keyword>
<dbReference type="PANTHER" id="PTHR46509">
    <property type="entry name" value="PHOSPHOADENOSINE PHOSPHOSULFATE REDUCTASE"/>
    <property type="match status" value="1"/>
</dbReference>
<feature type="domain" description="Phosphoadenosine phosphosulphate reductase" evidence="5">
    <location>
        <begin position="35"/>
        <end position="203"/>
    </location>
</feature>
<dbReference type="NCBIfam" id="NF002537">
    <property type="entry name" value="PRK02090.1"/>
    <property type="match status" value="1"/>
</dbReference>
<comment type="cofactor">
    <cofactor evidence="4">
        <name>[4Fe-4S] cluster</name>
        <dbReference type="ChEBI" id="CHEBI:49883"/>
    </cofactor>
    <text evidence="4">Binds 1 [4Fe-4S] cluster per subunit.</text>
</comment>
<dbReference type="RefSeq" id="WP_257891429.1">
    <property type="nucleotide sequence ID" value="NZ_JAIMBW010000001.1"/>
</dbReference>
<feature type="binding site" evidence="4">
    <location>
        <position position="197"/>
    </location>
    <ligand>
        <name>[4Fe-4S] cluster</name>
        <dbReference type="ChEBI" id="CHEBI:49883"/>
    </ligand>
</feature>
<dbReference type="GO" id="GO:0051539">
    <property type="term" value="F:4 iron, 4 sulfur cluster binding"/>
    <property type="evidence" value="ECO:0007669"/>
    <property type="project" value="UniProtKB-UniRule"/>
</dbReference>
<sequence length="237" mass="25969">MPLKELAERRALLHRKSEADAVLRHAVSDLAIGPIAMVSSFGADSVVLLHMLSQIAPATPVLFVDTEMLFDATLTYQREVAEHLGLSDVRVVKPAREALLERDVDGVLHHFDPDACCALRKTEPLERALTGFGGWITGRKRIHGGERASLPLYEKSGSRIKVNPLATWTQARVADYITHHGLPRHPMVAGGFPSIGCQPCTTPAQSDEDPRAGRWRGQAKTECGIHFKDGAVMRRAS</sequence>